<proteinExistence type="predicted"/>
<evidence type="ECO:0000313" key="1">
    <source>
        <dbReference type="EMBL" id="EGG21689.1"/>
    </source>
</evidence>
<gene>
    <name evidence="1" type="ORF">DFA_01575</name>
</gene>
<dbReference type="EMBL" id="GL883010">
    <property type="protein sequence ID" value="EGG21689.1"/>
    <property type="molecule type" value="Genomic_DNA"/>
</dbReference>
<dbReference type="AlphaFoldDB" id="F4PTL9"/>
<accession>F4PTL9</accession>
<organism evidence="1 2">
    <name type="scientific">Cavenderia fasciculata</name>
    <name type="common">Slime mold</name>
    <name type="synonym">Dictyostelium fasciculatum</name>
    <dbReference type="NCBI Taxonomy" id="261658"/>
    <lineage>
        <taxon>Eukaryota</taxon>
        <taxon>Amoebozoa</taxon>
        <taxon>Evosea</taxon>
        <taxon>Eumycetozoa</taxon>
        <taxon>Dictyostelia</taxon>
        <taxon>Acytosteliales</taxon>
        <taxon>Cavenderiaceae</taxon>
        <taxon>Cavenderia</taxon>
    </lineage>
</organism>
<name>F4PTL9_CACFS</name>
<dbReference type="KEGG" id="dfa:DFA_01575"/>
<protein>
    <submittedName>
        <fullName evidence="1">Uncharacterized protein</fullName>
    </submittedName>
</protein>
<reference evidence="2" key="1">
    <citation type="journal article" date="2011" name="Genome Res.">
        <title>Phylogeny-wide analysis of social amoeba genomes highlights ancient origins for complex intercellular communication.</title>
        <authorList>
            <person name="Heidel A.J."/>
            <person name="Lawal H.M."/>
            <person name="Felder M."/>
            <person name="Schilde C."/>
            <person name="Helps N.R."/>
            <person name="Tunggal B."/>
            <person name="Rivero F."/>
            <person name="John U."/>
            <person name="Schleicher M."/>
            <person name="Eichinger L."/>
            <person name="Platzer M."/>
            <person name="Noegel A.A."/>
            <person name="Schaap P."/>
            <person name="Gloeckner G."/>
        </authorList>
    </citation>
    <scope>NUCLEOTIDE SEQUENCE [LARGE SCALE GENOMIC DNA]</scope>
    <source>
        <strain evidence="2">SH3</strain>
    </source>
</reference>
<dbReference type="GeneID" id="14872635"/>
<keyword evidence="2" id="KW-1185">Reference proteome</keyword>
<evidence type="ECO:0000313" key="2">
    <source>
        <dbReference type="Proteomes" id="UP000007797"/>
    </source>
</evidence>
<dbReference type="Proteomes" id="UP000007797">
    <property type="component" value="Unassembled WGS sequence"/>
</dbReference>
<sequence length="816" mass="95611">MSKESIILQVFRNKILLREILNKTRDDIEFLGIQVPNNAVRVEVKDSQMTYHCKRKRFYHLGTDLVWLIKNRYYAVIKELLLKQDERPRFKKENFFSPNSDFIQVAMTSIDDAETFSLILSNYHQDFKDYFQEYFDPEALRTRVHFKNESFPPSDFLVSLINNHGNIDIWNTFIQFIDFKCLNKNIDQPPPPSSSSTTKEKNSIFSRLFSSSSSKGKEKEKDDKEKYSMLYVLSYFHKQPINDAYKQVFFISDLIKHCLYSGRKSILHHIINHFGKSISKHLEEVCLEQKLSVPTLGVPFNYVIRRDIQKEMILGLRENLPLSVFNQIYYNTDHQFVADHMHLAYDLLEKDHSHWIHVYLANNPLNNCKDDGDIIKAHYDCLVNMFTKYKNQLLKSIDISKMNDTIPHLFQQDPSLPVPTEYYQLWIFELYKRYTLMPPPAVVFVTIQKQSHPLFEEYIIKTISKNYGNITDYSSMDLVSYLLDRCGFTMITRYGSVELVKLAYDFLREHRRNRYTHLISLQSNDIQVIEFLVGEVIYNNVNTWDKPGHFGGEIQKAVDEHVEKGNFAIAEYLIENAGKISYDYQASTISKLLQNGSYKSIEAMKLQTDISMPANFKISVQTLPALKYFHIGRVFFKPEYGTSTLKRDQELTQMLFELYDDEIESNSIITNKLVDVFKKAVDSAFLSNNLDMIEYLNYYYETNKSRFKSQKELLFRAIDLDRIISSMNFEMLALVIKLQFPLKTSYMTSWRTVGMYGSLEWVEKVLYNSSFRPVSDRDRIPLLAALKSGALLNKSLENRKAIIAHVESIPNCNNSY</sequence>
<dbReference type="RefSeq" id="XP_004359539.1">
    <property type="nucleotide sequence ID" value="XM_004359482.1"/>
</dbReference>